<sequence length="260" mass="27605">MSLGVGPLLSEPKGVWVWVRVRVLPCPIPKGLGWVQSPYPRGLGSAAGPKMNLGMVPSIIEPKRVGVWLCGRTQGGLGLGPFVSGPNGVGVRVLPCPDPNGCGMSLESDPRGLSLGSTSGPKMGFGVGPSLPGPKRVGGWIRGRTQWGWGLGPSVAKPKSVWVGFGVCVRTQDIWIWTPDPTERGPYQQTRWPGWAAGFACLAQRQGMTTQVLGVRSLGRNPSPCSLGTFTARNDYPCARCLCLGLQHTMPLQNVQSTVQ</sequence>
<protein>
    <submittedName>
        <fullName evidence="1">Uncharacterized protein</fullName>
    </submittedName>
</protein>
<accession>B9GQI7</accession>
<name>B9GQI7_POPTR</name>
<evidence type="ECO:0000313" key="1">
    <source>
        <dbReference type="EMBL" id="PNT51440.1"/>
    </source>
</evidence>
<dbReference type="AlphaFoldDB" id="B9GQI7"/>
<proteinExistence type="predicted"/>
<dbReference type="HOGENOM" id="CLU_1071165_0_0_1"/>
<dbReference type="Proteomes" id="UP000006729">
    <property type="component" value="Chromosome 2"/>
</dbReference>
<reference evidence="1 2" key="1">
    <citation type="journal article" date="2006" name="Science">
        <title>The genome of black cottonwood, Populus trichocarpa (Torr. &amp; Gray).</title>
        <authorList>
            <person name="Tuskan G.A."/>
            <person name="Difazio S."/>
            <person name="Jansson S."/>
            <person name="Bohlmann J."/>
            <person name="Grigoriev I."/>
            <person name="Hellsten U."/>
            <person name="Putnam N."/>
            <person name="Ralph S."/>
            <person name="Rombauts S."/>
            <person name="Salamov A."/>
            <person name="Schein J."/>
            <person name="Sterck L."/>
            <person name="Aerts A."/>
            <person name="Bhalerao R.R."/>
            <person name="Bhalerao R.P."/>
            <person name="Blaudez D."/>
            <person name="Boerjan W."/>
            <person name="Brun A."/>
            <person name="Brunner A."/>
            <person name="Busov V."/>
            <person name="Campbell M."/>
            <person name="Carlson J."/>
            <person name="Chalot M."/>
            <person name="Chapman J."/>
            <person name="Chen G.L."/>
            <person name="Cooper D."/>
            <person name="Coutinho P.M."/>
            <person name="Couturier J."/>
            <person name="Covert S."/>
            <person name="Cronk Q."/>
            <person name="Cunningham R."/>
            <person name="Davis J."/>
            <person name="Degroeve S."/>
            <person name="Dejardin A."/>
            <person name="Depamphilis C."/>
            <person name="Detter J."/>
            <person name="Dirks B."/>
            <person name="Dubchak I."/>
            <person name="Duplessis S."/>
            <person name="Ehlting J."/>
            <person name="Ellis B."/>
            <person name="Gendler K."/>
            <person name="Goodstein D."/>
            <person name="Gribskov M."/>
            <person name="Grimwood J."/>
            <person name="Groover A."/>
            <person name="Gunter L."/>
            <person name="Hamberger B."/>
            <person name="Heinze B."/>
            <person name="Helariutta Y."/>
            <person name="Henrissat B."/>
            <person name="Holligan D."/>
            <person name="Holt R."/>
            <person name="Huang W."/>
            <person name="Islam-Faridi N."/>
            <person name="Jones S."/>
            <person name="Jones-Rhoades M."/>
            <person name="Jorgensen R."/>
            <person name="Joshi C."/>
            <person name="Kangasjarvi J."/>
            <person name="Karlsson J."/>
            <person name="Kelleher C."/>
            <person name="Kirkpatrick R."/>
            <person name="Kirst M."/>
            <person name="Kohler A."/>
            <person name="Kalluri U."/>
            <person name="Larimer F."/>
            <person name="Leebens-Mack J."/>
            <person name="Leple J.C."/>
            <person name="Locascio P."/>
            <person name="Lou Y."/>
            <person name="Lucas S."/>
            <person name="Martin F."/>
            <person name="Montanini B."/>
            <person name="Napoli C."/>
            <person name="Nelson D.R."/>
            <person name="Nelson C."/>
            <person name="Nieminen K."/>
            <person name="Nilsson O."/>
            <person name="Pereda V."/>
            <person name="Peter G."/>
            <person name="Philippe R."/>
            <person name="Pilate G."/>
            <person name="Poliakov A."/>
            <person name="Razumovskaya J."/>
            <person name="Richardson P."/>
            <person name="Rinaldi C."/>
            <person name="Ritland K."/>
            <person name="Rouze P."/>
            <person name="Ryaboy D."/>
            <person name="Schmutz J."/>
            <person name="Schrader J."/>
            <person name="Segerman B."/>
            <person name="Shin H."/>
            <person name="Siddiqui A."/>
            <person name="Sterky F."/>
            <person name="Terry A."/>
            <person name="Tsai C.J."/>
            <person name="Uberbacher E."/>
            <person name="Unneberg P."/>
            <person name="Vahala J."/>
            <person name="Wall K."/>
            <person name="Wessler S."/>
            <person name="Yang G."/>
            <person name="Yin T."/>
            <person name="Douglas C."/>
            <person name="Marra M."/>
            <person name="Sandberg G."/>
            <person name="Van de Peer Y."/>
            <person name="Rokhsar D."/>
        </authorList>
    </citation>
    <scope>NUCLEOTIDE SEQUENCE [LARGE SCALE GENOMIC DNA]</scope>
    <source>
        <strain evidence="2">cv. Nisqually</strain>
    </source>
</reference>
<evidence type="ECO:0000313" key="2">
    <source>
        <dbReference type="Proteomes" id="UP000006729"/>
    </source>
</evidence>
<dbReference type="EMBL" id="CM009291">
    <property type="protein sequence ID" value="PNT51440.1"/>
    <property type="molecule type" value="Genomic_DNA"/>
</dbReference>
<dbReference type="InParanoid" id="B9GQI7"/>
<keyword evidence="2" id="KW-1185">Reference proteome</keyword>
<gene>
    <name evidence="1" type="ORF">POPTR_002G243200</name>
</gene>
<organism evidence="1 2">
    <name type="scientific">Populus trichocarpa</name>
    <name type="common">Western balsam poplar</name>
    <name type="synonym">Populus balsamifera subsp. trichocarpa</name>
    <dbReference type="NCBI Taxonomy" id="3694"/>
    <lineage>
        <taxon>Eukaryota</taxon>
        <taxon>Viridiplantae</taxon>
        <taxon>Streptophyta</taxon>
        <taxon>Embryophyta</taxon>
        <taxon>Tracheophyta</taxon>
        <taxon>Spermatophyta</taxon>
        <taxon>Magnoliopsida</taxon>
        <taxon>eudicotyledons</taxon>
        <taxon>Gunneridae</taxon>
        <taxon>Pentapetalae</taxon>
        <taxon>rosids</taxon>
        <taxon>fabids</taxon>
        <taxon>Malpighiales</taxon>
        <taxon>Salicaceae</taxon>
        <taxon>Saliceae</taxon>
        <taxon>Populus</taxon>
    </lineage>
</organism>